<organism evidence="4 5">
    <name type="scientific">Kaistia geumhonensis</name>
    <dbReference type="NCBI Taxonomy" id="410839"/>
    <lineage>
        <taxon>Bacteria</taxon>
        <taxon>Pseudomonadati</taxon>
        <taxon>Pseudomonadota</taxon>
        <taxon>Alphaproteobacteria</taxon>
        <taxon>Hyphomicrobiales</taxon>
        <taxon>Kaistiaceae</taxon>
        <taxon>Kaistia</taxon>
    </lineage>
</organism>
<dbReference type="Pfam" id="PF13550">
    <property type="entry name" value="Phage-tail_3"/>
    <property type="match status" value="1"/>
</dbReference>
<dbReference type="InterPro" id="IPR025195">
    <property type="entry name" value="GTA_TIM_dom"/>
</dbReference>
<dbReference type="Proteomes" id="UP001223743">
    <property type="component" value="Unassembled WGS sequence"/>
</dbReference>
<keyword evidence="5" id="KW-1185">Reference proteome</keyword>
<evidence type="ECO:0008006" key="6">
    <source>
        <dbReference type="Google" id="ProtNLM"/>
    </source>
</evidence>
<dbReference type="RefSeq" id="WP_266279732.1">
    <property type="nucleotide sequence ID" value="NZ_JAPKNF010000001.1"/>
</dbReference>
<dbReference type="InterPro" id="IPR056490">
    <property type="entry name" value="Rcc01698_C"/>
</dbReference>
<accession>A0ABU0M5U4</accession>
<dbReference type="Pfam" id="PF23666">
    <property type="entry name" value="Rcc01698_C"/>
    <property type="match status" value="1"/>
</dbReference>
<feature type="domain" description="Rcc01698-like C-terminal" evidence="3">
    <location>
        <begin position="1035"/>
        <end position="1133"/>
    </location>
</feature>
<gene>
    <name evidence="4" type="ORF">QO015_001951</name>
</gene>
<evidence type="ECO:0000313" key="5">
    <source>
        <dbReference type="Proteomes" id="UP001223743"/>
    </source>
</evidence>
<sequence length="1298" mass="141069">MATILLSTAGAAIGSVFGPVGTLVGRALGAFAGAAIDNAVVNALTPATQQAGPRLTTTDITNSTEGAVIPRVYGRARMGCQIFWATHFEEVIETDTSGGKGGGSRVETTTYRYYANFAVGICEGPITTIGRIWFDGQEVDQLLITYRYYRGDEYHVVDSLMEAKEGSGNSPAYRGLAYIVFERLPLEDYGNRIPQVHVEVFRSVGDLEPMIEGVAIIPGNEFLYEGEPITANDDEFGGYGDNRHTLTAVSDWYASIGRLQWLAPELKSVLFVVPWFGDDLRCGVCTVRPKVIDNTRTTVPFPWVVAGLTRTTALVVTQFEGASAYGGTPNDGSVIRAIQDLSSRGIAVTLLPFMMMDIAHGNGLPDPYGGSEQPGYPWRGRVTCSPAPGQPGTVDKTGTAASQVASFVGSAAPADFGFTGGNITYVGPAEWSYRRFILHYAKLAQVAGGVSSFLIGSEMIGLTQVRSGASTYPFVNALKTLAADVKGMLGSVVDVGYAADWSEYHSHRPSDGSSDVYFNLDPLWSDSNIDFIGIDNYMPLSDWRDGESHLDYVNGLGTSIYDDAYLRGNVEGGELYDWYYASMAARNAQTRTPIVDASPASEHWVFRQKDVRNWWLNAHHDRPGGVRAGSSTAWTPQSKPIVFTELGCGAVDKGSNQPNLFLDAKSSESGWPYYSNHARDDAMQRAFLEALLGYWRDNNLPGMIDLARSNVWCWDIRPWPSFPEDQNIWGDSPNWDRGHWLNGRLATAPARETIRAVLADYGFTDGFVEAIPSVVEGVTVDTVGSARSILESIAPIHSFDAVESEGKIKFVRRLGRLSSVTIASDDLVAEQSDGPLWTETRGQETELPDAVKVTFGDPVRDDQPGSAEARRSSGGSIRTVTIDLPVIMPETRGRAASETLLHEAWIGRDKLAFSVPPSFARLDPGDIFIFAATGNRRYRVTGITDGASRRIAAEAADPDHYAPVEMPRSAGPRAMQVQLIDPLAVFVDGPMLASSDKDYVGYVGAVAAPFRSGVALYRSPTDSGFALDSVCTAPAIIGETRYAFYSGPVGRWDRAGSLYVKLVRGEMSSAQEDLVLNGSNVLLVQNQDGEWEVIQFATATLDGVRSYVLTDLLRGQLGTEHAMRDPVPAGARVMMVNRAVLQPSMGQANTGLALNWRYGPADRAYSDPAYRDLAFTFAGKGRRPLSPVQFRGQRDPSSGDWSLRWIRRTRIEGDSWGAAEVPLGEASEGYRVWVIDQGDGSIKRTTDVSSPSWIYTSSMQAADFGTGQWSVLLRVAQFSDAYGLGISGQELVWNREAA</sequence>
<feature type="domain" description="GTA TIM-barrel-like" evidence="1">
    <location>
        <begin position="431"/>
        <end position="723"/>
    </location>
</feature>
<feature type="domain" description="Tip attachment protein J" evidence="2">
    <location>
        <begin position="784"/>
        <end position="945"/>
    </location>
</feature>
<dbReference type="Pfam" id="PF13547">
    <property type="entry name" value="GTA_TIM"/>
    <property type="match status" value="1"/>
</dbReference>
<proteinExistence type="predicted"/>
<dbReference type="Gene3D" id="3.20.20.80">
    <property type="entry name" value="Glycosidases"/>
    <property type="match status" value="1"/>
</dbReference>
<dbReference type="EMBL" id="JAUSWJ010000001">
    <property type="protein sequence ID" value="MDQ0516338.1"/>
    <property type="molecule type" value="Genomic_DNA"/>
</dbReference>
<dbReference type="CDD" id="cd19607">
    <property type="entry name" value="GTA_TIM-barrel-like"/>
    <property type="match status" value="1"/>
</dbReference>
<evidence type="ECO:0000259" key="3">
    <source>
        <dbReference type="Pfam" id="PF23666"/>
    </source>
</evidence>
<dbReference type="InterPro" id="IPR032876">
    <property type="entry name" value="J_dom"/>
</dbReference>
<reference evidence="4 5" key="1">
    <citation type="submission" date="2023-07" db="EMBL/GenBank/DDBJ databases">
        <title>Genomic Encyclopedia of Type Strains, Phase IV (KMG-IV): sequencing the most valuable type-strain genomes for metagenomic binning, comparative biology and taxonomic classification.</title>
        <authorList>
            <person name="Goeker M."/>
        </authorList>
    </citation>
    <scope>NUCLEOTIDE SEQUENCE [LARGE SCALE GENOMIC DNA]</scope>
    <source>
        <strain evidence="4 5">B1-1</strain>
    </source>
</reference>
<evidence type="ECO:0000259" key="2">
    <source>
        <dbReference type="Pfam" id="PF13550"/>
    </source>
</evidence>
<name>A0ABU0M5U4_9HYPH</name>
<protein>
    <recommendedName>
        <fullName evidence="6">Tail protein</fullName>
    </recommendedName>
</protein>
<comment type="caution">
    <text evidence="4">The sequence shown here is derived from an EMBL/GenBank/DDBJ whole genome shotgun (WGS) entry which is preliminary data.</text>
</comment>
<evidence type="ECO:0000313" key="4">
    <source>
        <dbReference type="EMBL" id="MDQ0516338.1"/>
    </source>
</evidence>
<evidence type="ECO:0000259" key="1">
    <source>
        <dbReference type="Pfam" id="PF13547"/>
    </source>
</evidence>